<keyword evidence="2" id="KW-1185">Reference proteome</keyword>
<evidence type="ECO:0000313" key="1">
    <source>
        <dbReference type="EMBL" id="GFN94276.1"/>
    </source>
</evidence>
<reference evidence="1 2" key="1">
    <citation type="journal article" date="2021" name="Elife">
        <title>Chloroplast acquisition without the gene transfer in kleptoplastic sea slugs, Plakobranchus ocellatus.</title>
        <authorList>
            <person name="Maeda T."/>
            <person name="Takahashi S."/>
            <person name="Yoshida T."/>
            <person name="Shimamura S."/>
            <person name="Takaki Y."/>
            <person name="Nagai Y."/>
            <person name="Toyoda A."/>
            <person name="Suzuki Y."/>
            <person name="Arimoto A."/>
            <person name="Ishii H."/>
            <person name="Satoh N."/>
            <person name="Nishiyama T."/>
            <person name="Hasebe M."/>
            <person name="Maruyama T."/>
            <person name="Minagawa J."/>
            <person name="Obokata J."/>
            <person name="Shigenobu S."/>
        </authorList>
    </citation>
    <scope>NUCLEOTIDE SEQUENCE [LARGE SCALE GENOMIC DNA]</scope>
</reference>
<sequence length="168" mass="17713">MLMTGVLVADSNPRQKGPCISQCGVTGHCATDAPAALGLLFLSVLLAVVSIGTVGSPGPLSGLKSTNTCTDNFGHEKPDILQDFGLAEVRWTGAGSMKLGSKTLNYSGGLTHERGVGMLFDVTTAKTMENWCLISDRVVVAKLVAKQLHLGMIQVYAPTPHLTVKMMK</sequence>
<keyword evidence="1" id="KW-0540">Nuclease</keyword>
<protein>
    <submittedName>
        <fullName evidence="1">Endonuclease exonuclease phosphatase domain containing protein</fullName>
    </submittedName>
</protein>
<keyword evidence="1" id="KW-0378">Hydrolase</keyword>
<keyword evidence="1" id="KW-0255">Endonuclease</keyword>
<proteinExistence type="predicted"/>
<dbReference type="EMBL" id="BLXT01002432">
    <property type="protein sequence ID" value="GFN94276.1"/>
    <property type="molecule type" value="Genomic_DNA"/>
</dbReference>
<comment type="caution">
    <text evidence="1">The sequence shown here is derived from an EMBL/GenBank/DDBJ whole genome shotgun (WGS) entry which is preliminary data.</text>
</comment>
<name>A0AAV3ZG42_9GAST</name>
<dbReference type="Proteomes" id="UP000735302">
    <property type="component" value="Unassembled WGS sequence"/>
</dbReference>
<dbReference type="GO" id="GO:0004527">
    <property type="term" value="F:exonuclease activity"/>
    <property type="evidence" value="ECO:0007669"/>
    <property type="project" value="UniProtKB-KW"/>
</dbReference>
<dbReference type="AlphaFoldDB" id="A0AAV3ZG42"/>
<gene>
    <name evidence="1" type="ORF">PoB_002078200</name>
</gene>
<organism evidence="1 2">
    <name type="scientific">Plakobranchus ocellatus</name>
    <dbReference type="NCBI Taxonomy" id="259542"/>
    <lineage>
        <taxon>Eukaryota</taxon>
        <taxon>Metazoa</taxon>
        <taxon>Spiralia</taxon>
        <taxon>Lophotrochozoa</taxon>
        <taxon>Mollusca</taxon>
        <taxon>Gastropoda</taxon>
        <taxon>Heterobranchia</taxon>
        <taxon>Euthyneura</taxon>
        <taxon>Panpulmonata</taxon>
        <taxon>Sacoglossa</taxon>
        <taxon>Placobranchoidea</taxon>
        <taxon>Plakobranchidae</taxon>
        <taxon>Plakobranchus</taxon>
    </lineage>
</organism>
<evidence type="ECO:0000313" key="2">
    <source>
        <dbReference type="Proteomes" id="UP000735302"/>
    </source>
</evidence>
<keyword evidence="1" id="KW-0269">Exonuclease</keyword>
<dbReference type="GO" id="GO:0004519">
    <property type="term" value="F:endonuclease activity"/>
    <property type="evidence" value="ECO:0007669"/>
    <property type="project" value="UniProtKB-KW"/>
</dbReference>
<accession>A0AAV3ZG42</accession>